<dbReference type="SMART" id="SM01007">
    <property type="entry name" value="Aldolase_II"/>
    <property type="match status" value="1"/>
</dbReference>
<evidence type="ECO:0000259" key="4">
    <source>
        <dbReference type="SMART" id="SM01007"/>
    </source>
</evidence>
<feature type="domain" description="Ketoreductase" evidence="3">
    <location>
        <begin position="447"/>
        <end position="639"/>
    </location>
</feature>
<dbReference type="SUPFAM" id="SSF53639">
    <property type="entry name" value="AraD/HMP-PK domain-like"/>
    <property type="match status" value="1"/>
</dbReference>
<evidence type="ECO:0000313" key="5">
    <source>
        <dbReference type="EMBL" id="MBB5282805.1"/>
    </source>
</evidence>
<dbReference type="InterPro" id="IPR036291">
    <property type="entry name" value="NAD(P)-bd_dom_sf"/>
</dbReference>
<dbReference type="InterPro" id="IPR002347">
    <property type="entry name" value="SDR_fam"/>
</dbReference>
<reference evidence="5 6" key="1">
    <citation type="submission" date="2020-08" db="EMBL/GenBank/DDBJ databases">
        <title>Genomic Encyclopedia of Type Strains, Phase IV (KMG-IV): sequencing the most valuable type-strain genomes for metagenomic binning, comparative biology and taxonomic classification.</title>
        <authorList>
            <person name="Goeker M."/>
        </authorList>
    </citation>
    <scope>NUCLEOTIDE SEQUENCE [LARGE SCALE GENOMIC DNA]</scope>
    <source>
        <strain evidence="5 6">DSM 105074</strain>
    </source>
</reference>
<dbReference type="Pfam" id="PF13561">
    <property type="entry name" value="adh_short_C2"/>
    <property type="match status" value="1"/>
</dbReference>
<dbReference type="RefSeq" id="WP_184171536.1">
    <property type="nucleotide sequence ID" value="NZ_JACHGF010000001.1"/>
</dbReference>
<evidence type="ECO:0000256" key="1">
    <source>
        <dbReference type="ARBA" id="ARBA00006484"/>
    </source>
</evidence>
<dbReference type="InterPro" id="IPR001303">
    <property type="entry name" value="Aldolase_II/adducin_N"/>
</dbReference>
<dbReference type="PRINTS" id="PR00081">
    <property type="entry name" value="GDHRDH"/>
</dbReference>
<comment type="caution">
    <text evidence="5">The sequence shown here is derived from an EMBL/GenBank/DDBJ whole genome shotgun (WGS) entry which is preliminary data.</text>
</comment>
<dbReference type="Proteomes" id="UP000557307">
    <property type="component" value="Unassembled WGS sequence"/>
</dbReference>
<dbReference type="AlphaFoldDB" id="A0A840TIP0"/>
<proteinExistence type="inferred from homology"/>
<dbReference type="InterPro" id="IPR013454">
    <property type="entry name" value="Bifunc_RhaD/ADH"/>
</dbReference>
<dbReference type="InterPro" id="IPR057326">
    <property type="entry name" value="KR_dom"/>
</dbReference>
<gene>
    <name evidence="5" type="ORF">HNQ92_000926</name>
</gene>
<keyword evidence="6" id="KW-1185">Reference proteome</keyword>
<name>A0A840TIP0_9BACT</name>
<sequence length="706" mass="77196">MSTLTIPSNYQYVNNYWDEAHAASLAGDEVALLLYRSNMLGRDLRITNYGGGNTSVKTQEVDPITGEKVPVMWIKGSGGDIGTLTRKGLAGLYHDRLVALKNRYLGLEFEDEMVGLFGYCMFDLNSAAPSIDTPLHAFVPHVHVDHLHPDALIAIAASKDGEAIAKEIWGEKVEWVPWQRPGFDLGLQIEACFERNPGVEVIILGGHGLFTWGATAQECYFNSLNAIEKASAYLNENYGKKRPIFGGMKVASHEPATRQSMAAALAPYLRGYCSQFRSMVGHFTDDERVLEFINSNDLEKLAPLGTSCPDHFLRTKIRPLVLDDMAEGSLEKPEELRSYLDGKIEAYRADYTAYYERCKRANSPAVRDPNPVVFLWPGVGMFTFAKDKQTARVAAEFYTNAINVMKGAEAVSEYVALPEQEAFDIEYWLLEEAKLQRMPKPKSLSGKIALVTGGTGGIGQAIAEELMREGAVAVLADRDRLEETQTGVAKTYGKDNVRATAIDVTQPDAVAEAIKQTVLAYGGVDIVINCAGISISKALEDTTLQDWDRLQDILVKGQFLVSQQAVEVLRKQGTGGDIVNIASKNALFAGPNNVGYGTAKAAQLHMSRLLAAELGKDKIRVNTVNPDAVLRNSKIWEGEWAAGRAKAYGVSVEELPALYAKRTILNEEILPEDIATAVRVFVDGSLGKSTGNVLNVDGGFAPSFVR</sequence>
<dbReference type="GO" id="GO:0016491">
    <property type="term" value="F:oxidoreductase activity"/>
    <property type="evidence" value="ECO:0007669"/>
    <property type="project" value="UniProtKB-KW"/>
</dbReference>
<dbReference type="SUPFAM" id="SSF51735">
    <property type="entry name" value="NAD(P)-binding Rossmann-fold domains"/>
    <property type="match status" value="1"/>
</dbReference>
<evidence type="ECO:0000259" key="3">
    <source>
        <dbReference type="SMART" id="SM00822"/>
    </source>
</evidence>
<dbReference type="Gene3D" id="3.40.50.720">
    <property type="entry name" value="NAD(P)-binding Rossmann-like Domain"/>
    <property type="match status" value="1"/>
</dbReference>
<evidence type="ECO:0000256" key="2">
    <source>
        <dbReference type="ARBA" id="ARBA00023002"/>
    </source>
</evidence>
<dbReference type="EMBL" id="JACHGF010000001">
    <property type="protein sequence ID" value="MBB5282805.1"/>
    <property type="molecule type" value="Genomic_DNA"/>
</dbReference>
<evidence type="ECO:0000313" key="6">
    <source>
        <dbReference type="Proteomes" id="UP000557307"/>
    </source>
</evidence>
<feature type="domain" description="Class II aldolase/adducin N-terminal" evidence="4">
    <location>
        <begin position="32"/>
        <end position="234"/>
    </location>
</feature>
<dbReference type="PANTHER" id="PTHR43669">
    <property type="entry name" value="5-KETO-D-GLUCONATE 5-REDUCTASE"/>
    <property type="match status" value="1"/>
</dbReference>
<dbReference type="PANTHER" id="PTHR43669:SF8">
    <property type="entry name" value="SHORT-CHAIN TYPE DEHYDROGENASE_REDUCTASE-RELATED"/>
    <property type="match status" value="1"/>
</dbReference>
<dbReference type="FunFam" id="3.40.50.720:FF:000084">
    <property type="entry name" value="Short-chain dehydrogenase reductase"/>
    <property type="match status" value="1"/>
</dbReference>
<dbReference type="PRINTS" id="PR00080">
    <property type="entry name" value="SDRFAMILY"/>
</dbReference>
<keyword evidence="2" id="KW-0560">Oxidoreductase</keyword>
<protein>
    <submittedName>
        <fullName evidence="5">Rhamnulose-1-phosphate aldolase/alcohol dehydrogenase</fullName>
    </submittedName>
</protein>
<dbReference type="NCBIfam" id="TIGR02632">
    <property type="entry name" value="RhaD_aldol-ADH"/>
    <property type="match status" value="1"/>
</dbReference>
<comment type="similarity">
    <text evidence="1">Belongs to the short-chain dehydrogenases/reductases (SDR) family.</text>
</comment>
<accession>A0A840TIP0</accession>
<dbReference type="Pfam" id="PF00596">
    <property type="entry name" value="Aldolase_II"/>
    <property type="match status" value="1"/>
</dbReference>
<dbReference type="InterPro" id="IPR036409">
    <property type="entry name" value="Aldolase_II/adducin_N_sf"/>
</dbReference>
<dbReference type="SMART" id="SM00822">
    <property type="entry name" value="PKS_KR"/>
    <property type="match status" value="1"/>
</dbReference>
<dbReference type="NCBIfam" id="NF006189">
    <property type="entry name" value="PRK08324.1-3"/>
    <property type="match status" value="1"/>
</dbReference>
<organism evidence="5 6">
    <name type="scientific">Rhabdobacter roseus</name>
    <dbReference type="NCBI Taxonomy" id="1655419"/>
    <lineage>
        <taxon>Bacteria</taxon>
        <taxon>Pseudomonadati</taxon>
        <taxon>Bacteroidota</taxon>
        <taxon>Cytophagia</taxon>
        <taxon>Cytophagales</taxon>
        <taxon>Cytophagaceae</taxon>
        <taxon>Rhabdobacter</taxon>
    </lineage>
</organism>
<dbReference type="Gene3D" id="3.40.225.10">
    <property type="entry name" value="Class II aldolase/adducin N-terminal domain"/>
    <property type="match status" value="1"/>
</dbReference>